<organism evidence="2 3">
    <name type="scientific">Paenibacillus lactis 154</name>
    <dbReference type="NCBI Taxonomy" id="743719"/>
    <lineage>
        <taxon>Bacteria</taxon>
        <taxon>Bacillati</taxon>
        <taxon>Bacillota</taxon>
        <taxon>Bacilli</taxon>
        <taxon>Bacillales</taxon>
        <taxon>Paenibacillaceae</taxon>
        <taxon>Paenibacillus</taxon>
    </lineage>
</organism>
<proteinExistence type="predicted"/>
<dbReference type="EMBL" id="AGIP01000016">
    <property type="protein sequence ID" value="EHB54651.1"/>
    <property type="molecule type" value="Genomic_DNA"/>
</dbReference>
<sequence length="424" mass="46600">MGMTVLVEETSIVFFYSISGCPPIHLQPNGSHVRLYPQIASDGLVGGNGVASLSKAAVIWTVVVAGVLSIIGCESGGSSSQPKPAHEAPQGPATGVTASHADTRDSETAEGPEETVVYEGLVAGKNTILGTNKIKYRVLILREVDEQTAVNGRQRDLERLAVASNGAWYEVSREQFDLIRRGQRVKAASTNEQLDMRPPVRTAQAVDILQEPEGMFHFYYLDDVITGTVRSLDVNARRIELDVSAWVNRDKKGAIDDIGHVIGLSIDEETELRGEQERRLEVSSIKIGDKLNVVPAGGSYQYNRDGGQQPLRADKITRLEQARKEKLRRLIAQGPGGIHTVLMHQAGSDASEHWDELAAQVPGALYGGYSGIEYHEGDAVDYKLELGLDTLPVYLVFDRDDLLFRTESVKELQRWFNLRAAEQR</sequence>
<name>G4HM99_9BACL</name>
<gene>
    <name evidence="2" type="ORF">PaelaDRAFT_5110</name>
</gene>
<dbReference type="AlphaFoldDB" id="G4HM99"/>
<accession>G4HM99</accession>
<protein>
    <submittedName>
        <fullName evidence="2">Uncharacterized protein</fullName>
    </submittedName>
</protein>
<dbReference type="STRING" id="743719.PaelaDRAFT_5110"/>
<dbReference type="eggNOG" id="ENOG50338K7">
    <property type="taxonomic scope" value="Bacteria"/>
</dbReference>
<evidence type="ECO:0000313" key="2">
    <source>
        <dbReference type="EMBL" id="EHB54651.1"/>
    </source>
</evidence>
<dbReference type="Proteomes" id="UP000003891">
    <property type="component" value="Unassembled WGS sequence"/>
</dbReference>
<dbReference type="PATRIC" id="fig|743719.3.peg.5206"/>
<feature type="region of interest" description="Disordered" evidence="1">
    <location>
        <begin position="77"/>
        <end position="113"/>
    </location>
</feature>
<evidence type="ECO:0000313" key="3">
    <source>
        <dbReference type="Proteomes" id="UP000003891"/>
    </source>
</evidence>
<reference evidence="2 3" key="1">
    <citation type="submission" date="2011-09" db="EMBL/GenBank/DDBJ databases">
        <title>The draft genome of Paenibacillus lactis 154.</title>
        <authorList>
            <consortium name="US DOE Joint Genome Institute (JGI-PGF)"/>
            <person name="Lucas S."/>
            <person name="Han J."/>
            <person name="Lapidus A."/>
            <person name="Cheng J.-F."/>
            <person name="Goodwin L."/>
            <person name="Pitluck S."/>
            <person name="Peters L."/>
            <person name="Land M.L."/>
            <person name="Hauser L."/>
            <person name="Siebers A."/>
            <person name="Thelen M."/>
            <person name="Hugenholtz P."/>
            <person name="Allgaier M."/>
            <person name="Woyke T.J."/>
        </authorList>
    </citation>
    <scope>NUCLEOTIDE SEQUENCE [LARGE SCALE GENOMIC DNA]</scope>
    <source>
        <strain evidence="2 3">154</strain>
    </source>
</reference>
<evidence type="ECO:0000256" key="1">
    <source>
        <dbReference type="SAM" id="MobiDB-lite"/>
    </source>
</evidence>